<organism evidence="1 2">
    <name type="scientific">Pseudaquabacterium inlustre</name>
    <dbReference type="NCBI Taxonomy" id="2984192"/>
    <lineage>
        <taxon>Bacteria</taxon>
        <taxon>Pseudomonadati</taxon>
        <taxon>Pseudomonadota</taxon>
        <taxon>Betaproteobacteria</taxon>
        <taxon>Burkholderiales</taxon>
        <taxon>Sphaerotilaceae</taxon>
        <taxon>Pseudaquabacterium</taxon>
    </lineage>
</organism>
<dbReference type="Proteomes" id="UP001365405">
    <property type="component" value="Unassembled WGS sequence"/>
</dbReference>
<proteinExistence type="predicted"/>
<dbReference type="EMBL" id="JBBUTH010000009">
    <property type="protein sequence ID" value="MEK8052144.1"/>
    <property type="molecule type" value="Genomic_DNA"/>
</dbReference>
<keyword evidence="2" id="KW-1185">Reference proteome</keyword>
<evidence type="ECO:0000313" key="2">
    <source>
        <dbReference type="Proteomes" id="UP001365405"/>
    </source>
</evidence>
<accession>A0ABU9CN57</accession>
<gene>
    <name evidence="1" type="ORF">AACH10_17970</name>
</gene>
<comment type="caution">
    <text evidence="1">The sequence shown here is derived from an EMBL/GenBank/DDBJ whole genome shotgun (WGS) entry which is preliminary data.</text>
</comment>
<reference evidence="1 2" key="1">
    <citation type="submission" date="2024-04" db="EMBL/GenBank/DDBJ databases">
        <title>Novel species of the genus Ideonella isolated from streams.</title>
        <authorList>
            <person name="Lu H."/>
        </authorList>
    </citation>
    <scope>NUCLEOTIDE SEQUENCE [LARGE SCALE GENOMIC DNA]</scope>
    <source>
        <strain evidence="1 2">DXS22W</strain>
    </source>
</reference>
<sequence>MLHEVFKDIFADLLGRGRRGTAQWTTARHVPSVFPQHGDCSSPVISHHGDDPLAGIYSHDLDGVASDVYGNPV</sequence>
<dbReference type="RefSeq" id="WP_341411862.1">
    <property type="nucleotide sequence ID" value="NZ_JBBUTH010000009.1"/>
</dbReference>
<name>A0ABU9CN57_9BURK</name>
<evidence type="ECO:0000313" key="1">
    <source>
        <dbReference type="EMBL" id="MEK8052144.1"/>
    </source>
</evidence>
<protein>
    <submittedName>
        <fullName evidence="1">Uncharacterized protein</fullName>
    </submittedName>
</protein>